<name>D7FVS0_ECTSI</name>
<gene>
    <name evidence="1" type="ORF">Esi_0298_0020</name>
</gene>
<evidence type="ECO:0000313" key="2">
    <source>
        <dbReference type="Proteomes" id="UP000002630"/>
    </source>
</evidence>
<protein>
    <submittedName>
        <fullName evidence="1">Uncharacterized protein</fullName>
    </submittedName>
</protein>
<dbReference type="OrthoDB" id="411123at2759"/>
<dbReference type="SUPFAM" id="SSF101386">
    <property type="entry name" value="all-alpha NTP pyrophosphatases"/>
    <property type="match status" value="2"/>
</dbReference>
<dbReference type="PANTHER" id="PTHR46523">
    <property type="entry name" value="DCTP PYROPHOSPHATASE 1"/>
    <property type="match status" value="1"/>
</dbReference>
<proteinExistence type="predicted"/>
<dbReference type="GO" id="GO:0006253">
    <property type="term" value="P:dCTP catabolic process"/>
    <property type="evidence" value="ECO:0007669"/>
    <property type="project" value="TreeGrafter"/>
</dbReference>
<dbReference type="InterPro" id="IPR052555">
    <property type="entry name" value="dCTP_Pyrophosphatase"/>
</dbReference>
<reference evidence="1 2" key="1">
    <citation type="journal article" date="2010" name="Nature">
        <title>The Ectocarpus genome and the independent evolution of multicellularity in brown algae.</title>
        <authorList>
            <person name="Cock J.M."/>
            <person name="Sterck L."/>
            <person name="Rouze P."/>
            <person name="Scornet D."/>
            <person name="Allen A.E."/>
            <person name="Amoutzias G."/>
            <person name="Anthouard V."/>
            <person name="Artiguenave F."/>
            <person name="Aury J.M."/>
            <person name="Badger J.H."/>
            <person name="Beszteri B."/>
            <person name="Billiau K."/>
            <person name="Bonnet E."/>
            <person name="Bothwell J.H."/>
            <person name="Bowler C."/>
            <person name="Boyen C."/>
            <person name="Brownlee C."/>
            <person name="Carrano C.J."/>
            <person name="Charrier B."/>
            <person name="Cho G.Y."/>
            <person name="Coelho S.M."/>
            <person name="Collen J."/>
            <person name="Corre E."/>
            <person name="Da Silva C."/>
            <person name="Delage L."/>
            <person name="Delaroque N."/>
            <person name="Dittami S.M."/>
            <person name="Doulbeau S."/>
            <person name="Elias M."/>
            <person name="Farnham G."/>
            <person name="Gachon C.M."/>
            <person name="Gschloessl B."/>
            <person name="Heesch S."/>
            <person name="Jabbari K."/>
            <person name="Jubin C."/>
            <person name="Kawai H."/>
            <person name="Kimura K."/>
            <person name="Kloareg B."/>
            <person name="Kupper F.C."/>
            <person name="Lang D."/>
            <person name="Le Bail A."/>
            <person name="Leblanc C."/>
            <person name="Lerouge P."/>
            <person name="Lohr M."/>
            <person name="Lopez P.J."/>
            <person name="Martens C."/>
            <person name="Maumus F."/>
            <person name="Michel G."/>
            <person name="Miranda-Saavedra D."/>
            <person name="Morales J."/>
            <person name="Moreau H."/>
            <person name="Motomura T."/>
            <person name="Nagasato C."/>
            <person name="Napoli C.A."/>
            <person name="Nelson D.R."/>
            <person name="Nyvall-Collen P."/>
            <person name="Peters A.F."/>
            <person name="Pommier C."/>
            <person name="Potin P."/>
            <person name="Poulain J."/>
            <person name="Quesneville H."/>
            <person name="Read B."/>
            <person name="Rensing S.A."/>
            <person name="Ritter A."/>
            <person name="Rousvoal S."/>
            <person name="Samanta M."/>
            <person name="Samson G."/>
            <person name="Schroeder D.C."/>
            <person name="Segurens B."/>
            <person name="Strittmatter M."/>
            <person name="Tonon T."/>
            <person name="Tregear J.W."/>
            <person name="Valentin K."/>
            <person name="von Dassow P."/>
            <person name="Yamagishi T."/>
            <person name="Van de Peer Y."/>
            <person name="Wincker P."/>
        </authorList>
    </citation>
    <scope>NUCLEOTIDE SEQUENCE [LARGE SCALE GENOMIC DNA]</scope>
    <source>
        <strain evidence="2">Ec32 / CCAP1310/4</strain>
    </source>
</reference>
<dbReference type="InParanoid" id="D7FVS0"/>
<keyword evidence="2" id="KW-1185">Reference proteome</keyword>
<sequence>MLQPRDLVLRINSHVGALSRCFSRRPADCAVGLPRFTRPEKDVVVLELGSAAGCLLLLAEQCNVDLGLSVDLKIKLNAKKYPAVLVRGSALKYDAYKTTTGFAKGSKQDMTEGDDGDDHLSGCKGRAWRPYSLQDLRLQLQNFCTERNWQKFHTPRNICLALMGETGELSELFQFKDEDTCCQGLPAWSRDDRDKLSQV</sequence>
<dbReference type="AlphaFoldDB" id="D7FVS0"/>
<dbReference type="PANTHER" id="PTHR46523:SF1">
    <property type="entry name" value="DCTP PYROPHOSPHATASE 1"/>
    <property type="match status" value="1"/>
</dbReference>
<evidence type="ECO:0000313" key="1">
    <source>
        <dbReference type="EMBL" id="CBJ31985.1"/>
    </source>
</evidence>
<accession>D7FVS0</accession>
<dbReference type="STRING" id="2880.D7FVS0"/>
<dbReference type="GO" id="GO:0047840">
    <property type="term" value="F:dCTP diphosphatase activity"/>
    <property type="evidence" value="ECO:0007669"/>
    <property type="project" value="TreeGrafter"/>
</dbReference>
<dbReference type="EMBL" id="FN649760">
    <property type="protein sequence ID" value="CBJ31985.1"/>
    <property type="molecule type" value="Genomic_DNA"/>
</dbReference>
<dbReference type="GO" id="GO:0005829">
    <property type="term" value="C:cytosol"/>
    <property type="evidence" value="ECO:0007669"/>
    <property type="project" value="TreeGrafter"/>
</dbReference>
<dbReference type="GO" id="GO:0042262">
    <property type="term" value="P:DNA protection"/>
    <property type="evidence" value="ECO:0007669"/>
    <property type="project" value="TreeGrafter"/>
</dbReference>
<dbReference type="Gene3D" id="1.10.287.1080">
    <property type="entry name" value="MazG-like"/>
    <property type="match status" value="2"/>
</dbReference>
<organism evidence="1 2">
    <name type="scientific">Ectocarpus siliculosus</name>
    <name type="common">Brown alga</name>
    <name type="synonym">Conferva siliculosa</name>
    <dbReference type="NCBI Taxonomy" id="2880"/>
    <lineage>
        <taxon>Eukaryota</taxon>
        <taxon>Sar</taxon>
        <taxon>Stramenopiles</taxon>
        <taxon>Ochrophyta</taxon>
        <taxon>PX clade</taxon>
        <taxon>Phaeophyceae</taxon>
        <taxon>Ectocarpales</taxon>
        <taxon>Ectocarpaceae</taxon>
        <taxon>Ectocarpus</taxon>
    </lineage>
</organism>
<dbReference type="Proteomes" id="UP000002630">
    <property type="component" value="Unassembled WGS sequence"/>
</dbReference>